<evidence type="ECO:0000259" key="6">
    <source>
        <dbReference type="Pfam" id="PF01676"/>
    </source>
</evidence>
<dbReference type="GO" id="GO:0043094">
    <property type="term" value="P:metabolic compound salvage"/>
    <property type="evidence" value="ECO:0007669"/>
    <property type="project" value="UniProtKB-UniRule"/>
</dbReference>
<dbReference type="GO" id="GO:0008973">
    <property type="term" value="F:phosphopentomutase activity"/>
    <property type="evidence" value="ECO:0007669"/>
    <property type="project" value="UniProtKB-UniRule"/>
</dbReference>
<dbReference type="GO" id="GO:0000287">
    <property type="term" value="F:magnesium ion binding"/>
    <property type="evidence" value="ECO:0007669"/>
    <property type="project" value="UniProtKB-UniRule"/>
</dbReference>
<feature type="binding site" evidence="4">
    <location>
        <position position="305"/>
    </location>
    <ligand>
        <name>Mn(2+)</name>
        <dbReference type="ChEBI" id="CHEBI:29035"/>
        <label>2</label>
    </ligand>
</feature>
<accession>A0A3Q9CLK5</accession>
<evidence type="ECO:0000256" key="5">
    <source>
        <dbReference type="NCBIfam" id="TIGR01696"/>
    </source>
</evidence>
<dbReference type="KEGG" id="aade:C3B56_00322"/>
<dbReference type="HAMAP" id="MF_00740">
    <property type="entry name" value="Phosphopentomut"/>
    <property type="match status" value="1"/>
</dbReference>
<dbReference type="InterPro" id="IPR006124">
    <property type="entry name" value="Metalloenzyme"/>
</dbReference>
<keyword evidence="3 4" id="KW-0464">Manganese</keyword>
<dbReference type="GO" id="GO:0006018">
    <property type="term" value="P:2-deoxyribose 1-phosphate catabolic process"/>
    <property type="evidence" value="ECO:0007669"/>
    <property type="project" value="UniProtKB-UniRule"/>
</dbReference>
<dbReference type="InterPro" id="IPR024052">
    <property type="entry name" value="Phosphopentomutase_DeoB_cap_sf"/>
</dbReference>
<dbReference type="Gene3D" id="3.30.70.1250">
    <property type="entry name" value="Phosphopentomutase"/>
    <property type="match status" value="1"/>
</dbReference>
<dbReference type="UniPathway" id="UPA00087">
    <property type="reaction ID" value="UER00173"/>
</dbReference>
<feature type="binding site" evidence="4">
    <location>
        <position position="358"/>
    </location>
    <ligand>
        <name>Mn(2+)</name>
        <dbReference type="ChEBI" id="CHEBI:29035"/>
        <label>2</label>
    </ligand>
</feature>
<dbReference type="AlphaFoldDB" id="A0A3Q9CLK5"/>
<feature type="domain" description="Metalloenzyme" evidence="6">
    <location>
        <begin position="5"/>
        <end position="397"/>
    </location>
</feature>
<dbReference type="PANTHER" id="PTHR21110">
    <property type="entry name" value="PHOSPHOPENTOMUTASE"/>
    <property type="match status" value="1"/>
</dbReference>
<comment type="catalytic activity">
    <reaction evidence="4">
        <text>alpha-D-ribose 1-phosphate = D-ribose 5-phosphate</text>
        <dbReference type="Rhea" id="RHEA:18793"/>
        <dbReference type="ChEBI" id="CHEBI:57720"/>
        <dbReference type="ChEBI" id="CHEBI:78346"/>
        <dbReference type="EC" id="5.4.2.7"/>
    </reaction>
</comment>
<evidence type="ECO:0000256" key="3">
    <source>
        <dbReference type="ARBA" id="ARBA00023211"/>
    </source>
</evidence>
<feature type="binding site" evidence="4">
    <location>
        <position position="347"/>
    </location>
    <ligand>
        <name>Mn(2+)</name>
        <dbReference type="ChEBI" id="CHEBI:29035"/>
        <label>1</label>
    </ligand>
</feature>
<evidence type="ECO:0000256" key="2">
    <source>
        <dbReference type="ARBA" id="ARBA00022723"/>
    </source>
</evidence>
<dbReference type="EMBL" id="CP026513">
    <property type="protein sequence ID" value="AZP36403.1"/>
    <property type="molecule type" value="Genomic_DNA"/>
</dbReference>
<dbReference type="NCBIfam" id="NF003766">
    <property type="entry name" value="PRK05362.1"/>
    <property type="match status" value="1"/>
</dbReference>
<sequence length="406" mass="47210">MVIMKRLILIVIDSLGIGHSPDSVKFNDRKSNTLGNIINNKYYNNYFKYKKNNNLNIPNLISLGLNKILNISNKFYIKNNINNIFLYSNPISTGKDTVSGHLEIVGIPTLFNWYYFKKKKNSIPNFLLNKIIKNTNVNGYLGNCHASGTDIINDFGFEHLKTKKPIIYTSNDSILQISCHEKIFNIKSLYKICIKIKKILYKYNFKISRIIARPFKGNIIGKFKRTNNRKDFIMNFKNITVMQKLIDEKNGKVIAIGKIIDIFSNKSITKKIKTFGINNLFYNTIKYLKKSNDNTIICTNFVDFDSLWGHRRNCIGYGLSLELFDIYIINLIKNMKYNDLLIITSDHGCDTTWFGNDHTRENIPILIYKKNLEFLSNNRRSSFSDISQIISKYFELSNMIYGNNIM</sequence>
<dbReference type="Proteomes" id="UP000274458">
    <property type="component" value="Chromosome"/>
</dbReference>
<keyword evidence="8" id="KW-1185">Reference proteome</keyword>
<comment type="function">
    <text evidence="4">Isomerase that catalyzes the conversion of deoxy-ribose 1-phosphate (dRib-1-P) and ribose 1-phosphate (Rib-1-P) to deoxy-ribose 5-phosphate (dRib-5-P) and ribose 5-phosphate (Rib-5-P), respectively.</text>
</comment>
<keyword evidence="4" id="KW-0963">Cytoplasm</keyword>
<evidence type="ECO:0000256" key="1">
    <source>
        <dbReference type="ARBA" id="ARBA00010373"/>
    </source>
</evidence>
<reference evidence="7 8" key="1">
    <citation type="journal article" date="2018" name="Genome Biol. Evol.">
        <title>Partnering With a Pest: Genomes of Hemlock Woolly Adelgid Symbionts Reveal Atypical Nutritional Provisioning Patterns in Dual-Obligate Bacteria.</title>
        <authorList>
            <person name="Weglarz K.M."/>
            <person name="Havill N.P."/>
            <person name="Burke G.R."/>
            <person name="von Dohlen C.D."/>
        </authorList>
    </citation>
    <scope>NUCLEOTIDE SEQUENCE [LARGE SCALE GENOMIC DNA]</scope>
    <source>
        <strain evidence="7">ENA</strain>
    </source>
</reference>
<comment type="catalytic activity">
    <reaction evidence="4">
        <text>2-deoxy-alpha-D-ribose 1-phosphate = 2-deoxy-D-ribose 5-phosphate</text>
        <dbReference type="Rhea" id="RHEA:27658"/>
        <dbReference type="ChEBI" id="CHEBI:57259"/>
        <dbReference type="ChEBI" id="CHEBI:62877"/>
        <dbReference type="EC" id="5.4.2.7"/>
    </reaction>
</comment>
<proteinExistence type="inferred from homology"/>
<dbReference type="GO" id="GO:0005829">
    <property type="term" value="C:cytosol"/>
    <property type="evidence" value="ECO:0007669"/>
    <property type="project" value="TreeGrafter"/>
</dbReference>
<dbReference type="GO" id="GO:0030145">
    <property type="term" value="F:manganese ion binding"/>
    <property type="evidence" value="ECO:0007669"/>
    <property type="project" value="UniProtKB-UniRule"/>
</dbReference>
<dbReference type="PANTHER" id="PTHR21110:SF0">
    <property type="entry name" value="PHOSPHOPENTOMUTASE"/>
    <property type="match status" value="1"/>
</dbReference>
<dbReference type="Gene3D" id="3.40.720.10">
    <property type="entry name" value="Alkaline Phosphatase, subunit A"/>
    <property type="match status" value="1"/>
</dbReference>
<dbReference type="NCBIfam" id="TIGR01696">
    <property type="entry name" value="deoB"/>
    <property type="match status" value="1"/>
</dbReference>
<dbReference type="GO" id="GO:0009117">
    <property type="term" value="P:nucleotide metabolic process"/>
    <property type="evidence" value="ECO:0007669"/>
    <property type="project" value="UniProtKB-UniRule"/>
</dbReference>
<dbReference type="SUPFAM" id="SSF53649">
    <property type="entry name" value="Alkaline phosphatase-like"/>
    <property type="match status" value="1"/>
</dbReference>
<comment type="pathway">
    <text evidence="4">Carbohydrate degradation; 2-deoxy-D-ribose 1-phosphate degradation; D-glyceraldehyde 3-phosphate and acetaldehyde from 2-deoxy-alpha-D-ribose 1-phosphate: step 1/2.</text>
</comment>
<keyword evidence="4 7" id="KW-0413">Isomerase</keyword>
<feature type="binding site" evidence="4">
    <location>
        <position position="310"/>
    </location>
    <ligand>
        <name>Mn(2+)</name>
        <dbReference type="ChEBI" id="CHEBI:29035"/>
        <label>2</label>
    </ligand>
</feature>
<dbReference type="EC" id="5.4.2.7" evidence="4 5"/>
<comment type="similarity">
    <text evidence="1 4">Belongs to the phosphopentomutase family.</text>
</comment>
<keyword evidence="2 4" id="KW-0479">Metal-binding</keyword>
<dbReference type="GO" id="GO:0006015">
    <property type="term" value="P:5-phosphoribose 1-diphosphate biosynthetic process"/>
    <property type="evidence" value="ECO:0007669"/>
    <property type="project" value="UniProtKB-UniPathway"/>
</dbReference>
<name>A0A3Q9CLK5_9ENTR</name>
<gene>
    <name evidence="4 7" type="primary">deoB</name>
    <name evidence="7" type="ORF">C3B56_00322</name>
</gene>
<comment type="cofactor">
    <cofactor evidence="4">
        <name>Mn(2+)</name>
        <dbReference type="ChEBI" id="CHEBI:29035"/>
    </cofactor>
    <text evidence="4">Binds 2 manganese ions.</text>
</comment>
<dbReference type="PIRSF" id="PIRSF001491">
    <property type="entry name" value="Ppentomutase"/>
    <property type="match status" value="1"/>
</dbReference>
<comment type="subcellular location">
    <subcellularLocation>
        <location evidence="4">Cytoplasm</location>
    </subcellularLocation>
</comment>
<evidence type="ECO:0000313" key="7">
    <source>
        <dbReference type="EMBL" id="AZP36403.1"/>
    </source>
</evidence>
<dbReference type="InterPro" id="IPR017850">
    <property type="entry name" value="Alkaline_phosphatase_core_sf"/>
</dbReference>
<feature type="binding site" evidence="4">
    <location>
        <position position="346"/>
    </location>
    <ligand>
        <name>Mn(2+)</name>
        <dbReference type="ChEBI" id="CHEBI:29035"/>
        <label>1</label>
    </ligand>
</feature>
<dbReference type="InterPro" id="IPR010045">
    <property type="entry name" value="DeoB"/>
</dbReference>
<dbReference type="CDD" id="cd16009">
    <property type="entry name" value="PPM"/>
    <property type="match status" value="1"/>
</dbReference>
<evidence type="ECO:0000256" key="4">
    <source>
        <dbReference type="HAMAP-Rule" id="MF_00740"/>
    </source>
</evidence>
<dbReference type="Pfam" id="PF01676">
    <property type="entry name" value="Metalloenzyme"/>
    <property type="match status" value="1"/>
</dbReference>
<dbReference type="SUPFAM" id="SSF143856">
    <property type="entry name" value="DeoB insert domain-like"/>
    <property type="match status" value="1"/>
</dbReference>
<feature type="binding site" evidence="4">
    <location>
        <position position="13"/>
    </location>
    <ligand>
        <name>Mn(2+)</name>
        <dbReference type="ChEBI" id="CHEBI:29035"/>
        <label>1</label>
    </ligand>
</feature>
<protein>
    <recommendedName>
        <fullName evidence="4 5">Phosphopentomutase</fullName>
        <ecNumber evidence="4 5">5.4.2.7</ecNumber>
    </recommendedName>
    <alternativeName>
        <fullName evidence="4">Phosphodeoxyribomutase</fullName>
    </alternativeName>
</protein>
<organism evidence="7 8">
    <name type="scientific">Candidatus Annandia adelgestsuga</name>
    <dbReference type="NCBI Taxonomy" id="1302411"/>
    <lineage>
        <taxon>Bacteria</taxon>
        <taxon>Pseudomonadati</taxon>
        <taxon>Pseudomonadota</taxon>
        <taxon>Gammaproteobacteria</taxon>
        <taxon>Enterobacterales</taxon>
        <taxon>Enterobacteriaceae</taxon>
        <taxon>Candidatus Annandia</taxon>
    </lineage>
</organism>
<evidence type="ECO:0000313" key="8">
    <source>
        <dbReference type="Proteomes" id="UP000274458"/>
    </source>
</evidence>